<dbReference type="GO" id="GO:0140359">
    <property type="term" value="F:ABC-type transporter activity"/>
    <property type="evidence" value="ECO:0007669"/>
    <property type="project" value="InterPro"/>
</dbReference>
<feature type="transmembrane region" description="Helical" evidence="6">
    <location>
        <begin position="135"/>
        <end position="155"/>
    </location>
</feature>
<evidence type="ECO:0000313" key="7">
    <source>
        <dbReference type="EMBL" id="MBB6212862.1"/>
    </source>
</evidence>
<evidence type="ECO:0000256" key="6">
    <source>
        <dbReference type="SAM" id="Phobius"/>
    </source>
</evidence>
<evidence type="ECO:0000313" key="8">
    <source>
        <dbReference type="Proteomes" id="UP000536100"/>
    </source>
</evidence>
<evidence type="ECO:0000256" key="5">
    <source>
        <dbReference type="ARBA" id="ARBA00023136"/>
    </source>
</evidence>
<evidence type="ECO:0000256" key="3">
    <source>
        <dbReference type="ARBA" id="ARBA00022692"/>
    </source>
</evidence>
<accession>A0A7W9ZLY9</accession>
<dbReference type="Pfam" id="PF12679">
    <property type="entry name" value="ABC2_membrane_2"/>
    <property type="match status" value="1"/>
</dbReference>
<dbReference type="Proteomes" id="UP000536100">
    <property type="component" value="Unassembled WGS sequence"/>
</dbReference>
<evidence type="ECO:0000256" key="2">
    <source>
        <dbReference type="ARBA" id="ARBA00022475"/>
    </source>
</evidence>
<feature type="transmembrane region" description="Helical" evidence="6">
    <location>
        <begin position="56"/>
        <end position="79"/>
    </location>
</feature>
<proteinExistence type="predicted"/>
<protein>
    <submittedName>
        <fullName evidence="7">ABC-2 type transport system permease protein</fullName>
    </submittedName>
</protein>
<keyword evidence="5 6" id="KW-0472">Membrane</keyword>
<dbReference type="AlphaFoldDB" id="A0A7W9ZLY9"/>
<keyword evidence="4 6" id="KW-1133">Transmembrane helix</keyword>
<feature type="transmembrane region" description="Helical" evidence="6">
    <location>
        <begin position="20"/>
        <end position="50"/>
    </location>
</feature>
<reference evidence="7 8" key="1">
    <citation type="submission" date="2020-08" db="EMBL/GenBank/DDBJ databases">
        <title>Genomic Encyclopedia of Type Strains, Phase IV (KMG-IV): sequencing the most valuable type-strain genomes for metagenomic binning, comparative biology and taxonomic classification.</title>
        <authorList>
            <person name="Goeker M."/>
        </authorList>
    </citation>
    <scope>NUCLEOTIDE SEQUENCE [LARGE SCALE GENOMIC DNA]</scope>
    <source>
        <strain evidence="7 8">DSM 17989</strain>
    </source>
</reference>
<gene>
    <name evidence="7" type="ORF">HNP67_000317</name>
</gene>
<keyword evidence="2" id="KW-1003">Cell membrane</keyword>
<evidence type="ECO:0000256" key="1">
    <source>
        <dbReference type="ARBA" id="ARBA00004651"/>
    </source>
</evidence>
<comment type="subcellular location">
    <subcellularLocation>
        <location evidence="1">Cell membrane</location>
        <topology evidence="1">Multi-pass membrane protein</topology>
    </subcellularLocation>
</comment>
<keyword evidence="3 6" id="KW-0812">Transmembrane</keyword>
<feature type="transmembrane region" description="Helical" evidence="6">
    <location>
        <begin position="167"/>
        <end position="191"/>
    </location>
</feature>
<dbReference type="EMBL" id="JACHFB010000001">
    <property type="protein sequence ID" value="MBB6212862.1"/>
    <property type="molecule type" value="Genomic_DNA"/>
</dbReference>
<sequence>MKIEIDLKQSLSLSKKELKILFGTPTAYVVMLFFLIFINFSFIFLSGFFIKDNASLTSYFSSMPIILMLVLPALSMGVFSEEHKTGSIELLYALPLSPQEIVLGKFITLKIFTLILFSLTLPLTIMTIFMGEFDLGIILLQYLGIILYSLSVLSMGTFISSITKSQIVSYILTVFTLILILFSGKLVMIFGKENIIGEMLNFVSITNHFSYFNMGILNLSDFIYFITFTITFLILSTHSITLKKWR</sequence>
<comment type="caution">
    <text evidence="7">The sequence shown here is derived from an EMBL/GenBank/DDBJ whole genome shotgun (WGS) entry which is preliminary data.</text>
</comment>
<name>A0A7W9ZLY9_9SPIR</name>
<feature type="transmembrane region" description="Helical" evidence="6">
    <location>
        <begin position="211"/>
        <end position="236"/>
    </location>
</feature>
<dbReference type="PANTHER" id="PTHR30294">
    <property type="entry name" value="MEMBRANE COMPONENT OF ABC TRANSPORTER YHHJ-RELATED"/>
    <property type="match status" value="1"/>
</dbReference>
<organism evidence="7 8">
    <name type="scientific">Borreliella californiensis</name>
    <dbReference type="NCBI Taxonomy" id="373543"/>
    <lineage>
        <taxon>Bacteria</taxon>
        <taxon>Pseudomonadati</taxon>
        <taxon>Spirochaetota</taxon>
        <taxon>Spirochaetia</taxon>
        <taxon>Spirochaetales</taxon>
        <taxon>Borreliaceae</taxon>
        <taxon>Borreliella</taxon>
    </lineage>
</organism>
<dbReference type="GO" id="GO:0005886">
    <property type="term" value="C:plasma membrane"/>
    <property type="evidence" value="ECO:0007669"/>
    <property type="project" value="UniProtKB-SubCell"/>
</dbReference>
<evidence type="ECO:0000256" key="4">
    <source>
        <dbReference type="ARBA" id="ARBA00022989"/>
    </source>
</evidence>
<dbReference type="PANTHER" id="PTHR30294:SF29">
    <property type="entry name" value="MULTIDRUG ABC TRANSPORTER PERMEASE YBHS-RELATED"/>
    <property type="match status" value="1"/>
</dbReference>
<feature type="transmembrane region" description="Helical" evidence="6">
    <location>
        <begin position="111"/>
        <end position="129"/>
    </location>
</feature>
<dbReference type="InterPro" id="IPR051449">
    <property type="entry name" value="ABC-2_transporter_component"/>
</dbReference>